<organism evidence="1">
    <name type="scientific">Picea glauca</name>
    <name type="common">White spruce</name>
    <name type="synonym">Pinus glauca</name>
    <dbReference type="NCBI Taxonomy" id="3330"/>
    <lineage>
        <taxon>Eukaryota</taxon>
        <taxon>Viridiplantae</taxon>
        <taxon>Streptophyta</taxon>
        <taxon>Embryophyta</taxon>
        <taxon>Tracheophyta</taxon>
        <taxon>Spermatophyta</taxon>
        <taxon>Pinopsida</taxon>
        <taxon>Pinidae</taxon>
        <taxon>Conifers I</taxon>
        <taxon>Pinales</taxon>
        <taxon>Pinaceae</taxon>
        <taxon>Picea</taxon>
    </lineage>
</organism>
<name>A0A101M3H7_PICGL</name>
<keyword evidence="1" id="KW-0496">Mitochondrion</keyword>
<evidence type="ECO:0000313" key="1">
    <source>
        <dbReference type="EMBL" id="KUM50279.1"/>
    </source>
</evidence>
<geneLocation type="mitochondrion" evidence="1"/>
<reference evidence="1" key="1">
    <citation type="journal article" date="2015" name="Genome Biol. Evol.">
        <title>Organellar Genomes of White Spruce (Picea glauca): Assembly and Annotation.</title>
        <authorList>
            <person name="Jackman S.D."/>
            <person name="Warren R.L."/>
            <person name="Gibb E.A."/>
            <person name="Vandervalk B.P."/>
            <person name="Mohamadi H."/>
            <person name="Chu J."/>
            <person name="Raymond A."/>
            <person name="Pleasance S."/>
            <person name="Coope R."/>
            <person name="Wildung M.R."/>
            <person name="Ritland C.E."/>
            <person name="Bousquet J."/>
            <person name="Jones S.J."/>
            <person name="Bohlmann J."/>
            <person name="Birol I."/>
        </authorList>
    </citation>
    <scope>NUCLEOTIDE SEQUENCE [LARGE SCALE GENOMIC DNA]</scope>
    <source>
        <tissue evidence="1">Flushing bud</tissue>
    </source>
</reference>
<dbReference type="EMBL" id="LKAM01000001">
    <property type="protein sequence ID" value="KUM50279.1"/>
    <property type="molecule type" value="Genomic_DNA"/>
</dbReference>
<protein>
    <submittedName>
        <fullName evidence="1">Uncharacterized protein</fullName>
    </submittedName>
</protein>
<proteinExistence type="predicted"/>
<dbReference type="AlphaFoldDB" id="A0A101M3H7"/>
<accession>A0A101M3H7</accession>
<sequence length="31" mass="3271">MTDRGGAIHLKTTARADLTTVARGANTLTRT</sequence>
<comment type="caution">
    <text evidence="1">The sequence shown here is derived from an EMBL/GenBank/DDBJ whole genome shotgun (WGS) entry which is preliminary data.</text>
</comment>
<gene>
    <name evidence="1" type="ORF">ABT39_MTgene122</name>
</gene>